<dbReference type="GO" id="GO:0016020">
    <property type="term" value="C:membrane"/>
    <property type="evidence" value="ECO:0007669"/>
    <property type="project" value="InterPro"/>
</dbReference>
<feature type="binding site" evidence="7">
    <location>
        <position position="186"/>
    </location>
    <ligand>
        <name>chlorophyll a</name>
        <dbReference type="ChEBI" id="CHEBI:58416"/>
        <label>1</label>
    </ligand>
</feature>
<dbReference type="AlphaFoldDB" id="A0A7S3NHW5"/>
<dbReference type="EMBL" id="HBIJ01003717">
    <property type="protein sequence ID" value="CAE0361893.1"/>
    <property type="molecule type" value="Transcribed_RNA"/>
</dbReference>
<keyword evidence="7" id="KW-0157">Chromophore</keyword>
<dbReference type="GO" id="GO:0016168">
    <property type="term" value="F:chlorophyll binding"/>
    <property type="evidence" value="ECO:0007669"/>
    <property type="project" value="UniProtKB-KW"/>
</dbReference>
<name>A0A7S3NHW5_9STRA</name>
<feature type="binding site" evidence="7">
    <location>
        <position position="174"/>
    </location>
    <ligand>
        <name>chlorophyll a</name>
        <dbReference type="ChEBI" id="CHEBI:58416"/>
        <label>1</label>
    </ligand>
</feature>
<evidence type="ECO:0000256" key="5">
    <source>
        <dbReference type="ARBA" id="ARBA00022531"/>
    </source>
</evidence>
<dbReference type="GO" id="GO:0009765">
    <property type="term" value="P:photosynthesis, light harvesting"/>
    <property type="evidence" value="ECO:0007669"/>
    <property type="project" value="InterPro"/>
</dbReference>
<keyword evidence="5" id="KW-0602">Photosynthesis</keyword>
<organism evidence="8">
    <name type="scientific">Aureoumbra lagunensis</name>
    <dbReference type="NCBI Taxonomy" id="44058"/>
    <lineage>
        <taxon>Eukaryota</taxon>
        <taxon>Sar</taxon>
        <taxon>Stramenopiles</taxon>
        <taxon>Ochrophyta</taxon>
        <taxon>Pelagophyceae</taxon>
        <taxon>Pelagomonadales</taxon>
        <taxon>Aureoumbra</taxon>
    </lineage>
</organism>
<dbReference type="Pfam" id="PF00504">
    <property type="entry name" value="Chloroa_b-bind"/>
    <property type="match status" value="1"/>
</dbReference>
<comment type="similarity">
    <text evidence="3">Belongs to the fucoxanthin chlorophyll protein family.</text>
</comment>
<evidence type="ECO:0000256" key="4">
    <source>
        <dbReference type="ARBA" id="ARBA00022528"/>
    </source>
</evidence>
<evidence type="ECO:0000256" key="1">
    <source>
        <dbReference type="ARBA" id="ARBA00004022"/>
    </source>
</evidence>
<accession>A0A7S3NHW5</accession>
<reference evidence="8" key="1">
    <citation type="submission" date="2021-01" db="EMBL/GenBank/DDBJ databases">
        <authorList>
            <person name="Corre E."/>
            <person name="Pelletier E."/>
            <person name="Niang G."/>
            <person name="Scheremetjew M."/>
            <person name="Finn R."/>
            <person name="Kale V."/>
            <person name="Holt S."/>
            <person name="Cochrane G."/>
            <person name="Meng A."/>
            <person name="Brown T."/>
            <person name="Cohen L."/>
        </authorList>
    </citation>
    <scope>NUCLEOTIDE SEQUENCE</scope>
    <source>
        <strain evidence="8">CCMP1510</strain>
    </source>
</reference>
<dbReference type="Gene3D" id="1.10.3460.10">
    <property type="entry name" value="Chlorophyll a/b binding protein domain"/>
    <property type="match status" value="1"/>
</dbReference>
<feature type="binding site" evidence="7">
    <location>
        <position position="169"/>
    </location>
    <ligand>
        <name>chlorophyll a</name>
        <dbReference type="ChEBI" id="CHEBI:58416"/>
        <label>1</label>
    </ligand>
</feature>
<proteinExistence type="inferred from homology"/>
<evidence type="ECO:0000256" key="3">
    <source>
        <dbReference type="ARBA" id="ARBA00005933"/>
    </source>
</evidence>
<dbReference type="InterPro" id="IPR001344">
    <property type="entry name" value="Chloro_AB-bd_pln"/>
</dbReference>
<feature type="binding site" description="axial binding residue" evidence="7">
    <location>
        <position position="73"/>
    </location>
    <ligand>
        <name>chlorophyll b</name>
        <dbReference type="ChEBI" id="CHEBI:61721"/>
        <label>1</label>
    </ligand>
    <ligandPart>
        <name>Mg</name>
        <dbReference type="ChEBI" id="CHEBI:25107"/>
    </ligandPart>
</feature>
<feature type="binding site" evidence="7">
    <location>
        <position position="68"/>
    </location>
    <ligand>
        <name>chlorophyll a</name>
        <dbReference type="ChEBI" id="CHEBI:58416"/>
        <label>1</label>
    </ligand>
</feature>
<evidence type="ECO:0000256" key="6">
    <source>
        <dbReference type="ARBA" id="ARBA00022640"/>
    </source>
</evidence>
<sequence>MKFFFGLLISSAYGFSIFSKTTTTKTPLVPETFDQMIGGFGFAKDQGFASVLTQKNGAFSARWAREAELKHARICMLAAVGYPLQEVFHPLFGGNIDVPSLVSFQATPLQGFWPIVVAYIGAIEFSTSIPAYKDPEVQGWYMLKDDHKSGDYGFDPLEFGKKADLREQELTVGRVAMLGLAGMVAQELYTGHGLF</sequence>
<protein>
    <submittedName>
        <fullName evidence="8">Uncharacterized protein</fullName>
    </submittedName>
</protein>
<dbReference type="PANTHER" id="PTHR21649">
    <property type="entry name" value="CHLOROPHYLL A/B BINDING PROTEIN"/>
    <property type="match status" value="1"/>
</dbReference>
<dbReference type="SUPFAM" id="SSF103511">
    <property type="entry name" value="Chlorophyll a-b binding protein"/>
    <property type="match status" value="1"/>
</dbReference>
<dbReference type="GO" id="GO:0009507">
    <property type="term" value="C:chloroplast"/>
    <property type="evidence" value="ECO:0007669"/>
    <property type="project" value="UniProtKB-SubCell"/>
</dbReference>
<dbReference type="InterPro" id="IPR022796">
    <property type="entry name" value="Chloroa_b-bind"/>
</dbReference>
<comment type="function">
    <text evidence="1">The light-harvesting complex (LHC) functions as a light receptor, it captures and delivers excitation energy to photosystems with which it is closely associated. Energy is transferred from the carotenoid and chlorophyll C (or B) to chlorophyll A and the photosynthetic reaction centers where it is used to synthesize ATP and reducing power.</text>
</comment>
<feature type="binding site" evidence="7">
    <location>
        <position position="71"/>
    </location>
    <ligand>
        <name>chlorophyll a</name>
        <dbReference type="ChEBI" id="CHEBI:58416"/>
        <label>1</label>
    </ligand>
</feature>
<keyword evidence="6" id="KW-0934">Plastid</keyword>
<keyword evidence="7" id="KW-0148">Chlorophyll</keyword>
<evidence type="ECO:0000256" key="2">
    <source>
        <dbReference type="ARBA" id="ARBA00004229"/>
    </source>
</evidence>
<comment type="subcellular location">
    <subcellularLocation>
        <location evidence="2">Plastid</location>
        <location evidence="2">Chloroplast</location>
    </subcellularLocation>
</comment>
<evidence type="ECO:0000313" key="8">
    <source>
        <dbReference type="EMBL" id="CAE0361893.1"/>
    </source>
</evidence>
<evidence type="ECO:0000256" key="7">
    <source>
        <dbReference type="PIRSR" id="PIRSR601344-1"/>
    </source>
</evidence>
<gene>
    <name evidence="8" type="ORF">ALAG00032_LOCUS2626</name>
</gene>
<keyword evidence="4" id="KW-0150">Chloroplast</keyword>